<reference evidence="2 3" key="1">
    <citation type="submission" date="2019-03" db="EMBL/GenBank/DDBJ databases">
        <title>Genomic analyses of the natural microbiome of Caenorhabditis elegans.</title>
        <authorList>
            <person name="Samuel B."/>
        </authorList>
    </citation>
    <scope>NUCLEOTIDE SEQUENCE [LARGE SCALE GENOMIC DNA]</scope>
    <source>
        <strain evidence="2 3">BIGb0156</strain>
    </source>
</reference>
<evidence type="ECO:0000313" key="2">
    <source>
        <dbReference type="EMBL" id="TDN46144.1"/>
    </source>
</evidence>
<dbReference type="AlphaFoldDB" id="A0A4R6DNV4"/>
<proteinExistence type="predicted"/>
<name>A0A4R6DNV4_SCAGO</name>
<evidence type="ECO:0000313" key="3">
    <source>
        <dbReference type="Proteomes" id="UP000295530"/>
    </source>
</evidence>
<keyword evidence="1" id="KW-1133">Transmembrane helix</keyword>
<feature type="transmembrane region" description="Helical" evidence="1">
    <location>
        <begin position="7"/>
        <end position="31"/>
    </location>
</feature>
<protein>
    <submittedName>
        <fullName evidence="2">Uncharacterized protein</fullName>
    </submittedName>
</protein>
<gene>
    <name evidence="2" type="ORF">EC847_1454</name>
</gene>
<comment type="caution">
    <text evidence="2">The sequence shown here is derived from an EMBL/GenBank/DDBJ whole genome shotgun (WGS) entry which is preliminary data.</text>
</comment>
<sequence>MSHKRWFILFAYLIAASIMGMIILALAAFIFSRLFLLIFQGIPLALPFNDLIRYLKAASLAGTVIGCGCWYIYYRHYRK</sequence>
<dbReference type="EMBL" id="SNVX01000045">
    <property type="protein sequence ID" value="TDN46144.1"/>
    <property type="molecule type" value="Genomic_DNA"/>
</dbReference>
<dbReference type="Proteomes" id="UP000295530">
    <property type="component" value="Unassembled WGS sequence"/>
</dbReference>
<evidence type="ECO:0000256" key="1">
    <source>
        <dbReference type="SAM" id="Phobius"/>
    </source>
</evidence>
<organism evidence="2 3">
    <name type="scientific">Scandinavium goeteborgense</name>
    <dbReference type="NCBI Taxonomy" id="1851514"/>
    <lineage>
        <taxon>Bacteria</taxon>
        <taxon>Pseudomonadati</taxon>
        <taxon>Pseudomonadota</taxon>
        <taxon>Gammaproteobacteria</taxon>
        <taxon>Enterobacterales</taxon>
        <taxon>Enterobacteriaceae</taxon>
        <taxon>Scandinavium</taxon>
    </lineage>
</organism>
<accession>A0A4R6DNV4</accession>
<keyword evidence="1" id="KW-0812">Transmembrane</keyword>
<keyword evidence="1" id="KW-0472">Membrane</keyword>
<feature type="transmembrane region" description="Helical" evidence="1">
    <location>
        <begin position="51"/>
        <end position="73"/>
    </location>
</feature>
<dbReference type="RefSeq" id="WP_133462658.1">
    <property type="nucleotide sequence ID" value="NZ_SNVX01000045.1"/>
</dbReference>
<dbReference type="OrthoDB" id="9976323at2"/>
<keyword evidence="3" id="KW-1185">Reference proteome</keyword>